<dbReference type="AlphaFoldDB" id="A0A061QMF6"/>
<gene>
    <name evidence="1" type="ORF">TSPGSL018_25035</name>
</gene>
<sequence length="46" mass="5216">NKPDIGDKVILLRFVKSNLAIHPDCPCPVQTQLPTRHCLDICYIRA</sequence>
<evidence type="ECO:0000313" key="1">
    <source>
        <dbReference type="EMBL" id="JAC61842.1"/>
    </source>
</evidence>
<protein>
    <submittedName>
        <fullName evidence="1">Uncharacterized protein</fullName>
    </submittedName>
</protein>
<organism evidence="1">
    <name type="scientific">Tetraselmis sp. GSL018</name>
    <dbReference type="NCBI Taxonomy" id="582737"/>
    <lineage>
        <taxon>Eukaryota</taxon>
        <taxon>Viridiplantae</taxon>
        <taxon>Chlorophyta</taxon>
        <taxon>core chlorophytes</taxon>
        <taxon>Chlorodendrophyceae</taxon>
        <taxon>Chlorodendrales</taxon>
        <taxon>Chlorodendraceae</taxon>
        <taxon>Tetraselmis</taxon>
    </lineage>
</organism>
<reference evidence="1" key="1">
    <citation type="submission" date="2014-05" db="EMBL/GenBank/DDBJ databases">
        <title>The transcriptome of the halophilic microalga Tetraselmis sp. GSL018 isolated from the Great Salt Lake, Utah.</title>
        <authorList>
            <person name="Jinkerson R.E."/>
            <person name="D'Adamo S."/>
            <person name="Posewitz M.C."/>
        </authorList>
    </citation>
    <scope>NUCLEOTIDE SEQUENCE</scope>
    <source>
        <strain evidence="1">GSL018</strain>
    </source>
</reference>
<proteinExistence type="predicted"/>
<dbReference type="EMBL" id="GBEZ01025218">
    <property type="protein sequence ID" value="JAC61842.1"/>
    <property type="molecule type" value="Transcribed_RNA"/>
</dbReference>
<feature type="non-terminal residue" evidence="1">
    <location>
        <position position="1"/>
    </location>
</feature>
<accession>A0A061QMF6</accession>
<name>A0A061QMF6_9CHLO</name>